<dbReference type="InterPro" id="IPR005254">
    <property type="entry name" value="Heme_biosyn_assoc_TPR_pro"/>
</dbReference>
<comment type="function">
    <text evidence="1">Involved in a late step of protoheme IX synthesis.</text>
</comment>
<dbReference type="GO" id="GO:0042168">
    <property type="term" value="P:heme metabolic process"/>
    <property type="evidence" value="ECO:0007669"/>
    <property type="project" value="InterPro"/>
</dbReference>
<evidence type="ECO:0000256" key="8">
    <source>
        <dbReference type="ARBA" id="ARBA00023136"/>
    </source>
</evidence>
<dbReference type="GO" id="GO:0006779">
    <property type="term" value="P:porphyrin-containing compound biosynthetic process"/>
    <property type="evidence" value="ECO:0007669"/>
    <property type="project" value="UniProtKB-KW"/>
</dbReference>
<keyword evidence="4" id="KW-1003">Cell membrane</keyword>
<dbReference type="EMBL" id="SLZQ01000014">
    <property type="protein sequence ID" value="TCS34032.1"/>
    <property type="molecule type" value="Genomic_DNA"/>
</dbReference>
<feature type="domain" description="HemY N-terminal" evidence="11">
    <location>
        <begin position="26"/>
        <end position="130"/>
    </location>
</feature>
<dbReference type="NCBIfam" id="TIGR00540">
    <property type="entry name" value="TPR_hemY_coli"/>
    <property type="match status" value="1"/>
</dbReference>
<keyword evidence="9" id="KW-0627">Porphyrin biosynthesis</keyword>
<evidence type="ECO:0000313" key="12">
    <source>
        <dbReference type="EMBL" id="TCS34032.1"/>
    </source>
</evidence>
<proteinExistence type="predicted"/>
<organism evidence="12 13">
    <name type="scientific">Paucimonas lemoignei</name>
    <name type="common">Pseudomonas lemoignei</name>
    <dbReference type="NCBI Taxonomy" id="29443"/>
    <lineage>
        <taxon>Bacteria</taxon>
        <taxon>Pseudomonadati</taxon>
        <taxon>Pseudomonadota</taxon>
        <taxon>Betaproteobacteria</taxon>
        <taxon>Burkholderiales</taxon>
        <taxon>Burkholderiaceae</taxon>
        <taxon>Paucimonas</taxon>
    </lineage>
</organism>
<comment type="pathway">
    <text evidence="3">Porphyrin-containing compound metabolism; protoheme biosynthesis.</text>
</comment>
<dbReference type="RefSeq" id="WP_132260018.1">
    <property type="nucleotide sequence ID" value="NZ_SLZQ01000014.1"/>
</dbReference>
<keyword evidence="13" id="KW-1185">Reference proteome</keyword>
<evidence type="ECO:0000259" key="11">
    <source>
        <dbReference type="Pfam" id="PF07219"/>
    </source>
</evidence>
<dbReference type="UniPathway" id="UPA00252"/>
<feature type="transmembrane region" description="Helical" evidence="10">
    <location>
        <begin position="42"/>
        <end position="59"/>
    </location>
</feature>
<dbReference type="InterPro" id="IPR011990">
    <property type="entry name" value="TPR-like_helical_dom_sf"/>
</dbReference>
<evidence type="ECO:0000256" key="2">
    <source>
        <dbReference type="ARBA" id="ARBA00004429"/>
    </source>
</evidence>
<dbReference type="SUPFAM" id="SSF48452">
    <property type="entry name" value="TPR-like"/>
    <property type="match status" value="1"/>
</dbReference>
<evidence type="ECO:0000256" key="7">
    <source>
        <dbReference type="ARBA" id="ARBA00022989"/>
    </source>
</evidence>
<keyword evidence="8 10" id="KW-0472">Membrane</keyword>
<evidence type="ECO:0000256" key="9">
    <source>
        <dbReference type="ARBA" id="ARBA00023244"/>
    </source>
</evidence>
<reference evidence="12 13" key="1">
    <citation type="submission" date="2019-03" db="EMBL/GenBank/DDBJ databases">
        <title>Genomic Encyclopedia of Type Strains, Phase IV (KMG-IV): sequencing the most valuable type-strain genomes for metagenomic binning, comparative biology and taxonomic classification.</title>
        <authorList>
            <person name="Goeker M."/>
        </authorList>
    </citation>
    <scope>NUCLEOTIDE SEQUENCE [LARGE SCALE GENOMIC DNA]</scope>
    <source>
        <strain evidence="12 13">DSM 7445</strain>
    </source>
</reference>
<evidence type="ECO:0000256" key="10">
    <source>
        <dbReference type="SAM" id="Phobius"/>
    </source>
</evidence>
<evidence type="ECO:0000256" key="4">
    <source>
        <dbReference type="ARBA" id="ARBA00022475"/>
    </source>
</evidence>
<protein>
    <submittedName>
        <fullName evidence="12">HemY protein</fullName>
    </submittedName>
</protein>
<keyword evidence="6 10" id="KW-0812">Transmembrane</keyword>
<keyword evidence="7 10" id="KW-1133">Transmembrane helix</keyword>
<comment type="subcellular location">
    <subcellularLocation>
        <location evidence="2">Cell inner membrane</location>
        <topology evidence="2">Multi-pass membrane protein</topology>
    </subcellularLocation>
</comment>
<accession>A0A4R3HRV1</accession>
<dbReference type="AlphaFoldDB" id="A0A4R3HRV1"/>
<dbReference type="InterPro" id="IPR010817">
    <property type="entry name" value="HemY_N"/>
</dbReference>
<name>A0A4R3HRV1_PAULE</name>
<comment type="caution">
    <text evidence="12">The sequence shown here is derived from an EMBL/GenBank/DDBJ whole genome shotgun (WGS) entry which is preliminary data.</text>
</comment>
<evidence type="ECO:0000313" key="13">
    <source>
        <dbReference type="Proteomes" id="UP000295382"/>
    </source>
</evidence>
<dbReference type="GO" id="GO:0005886">
    <property type="term" value="C:plasma membrane"/>
    <property type="evidence" value="ECO:0007669"/>
    <property type="project" value="UniProtKB-SubCell"/>
</dbReference>
<evidence type="ECO:0000256" key="6">
    <source>
        <dbReference type="ARBA" id="ARBA00022692"/>
    </source>
</evidence>
<evidence type="ECO:0000256" key="3">
    <source>
        <dbReference type="ARBA" id="ARBA00004744"/>
    </source>
</evidence>
<sequence length="408" mass="45572">MRFFLWLLFIFAAAVGLAAVARFNPGNVVFFYPPYRIDLSLNFFLLLAGLLFFLMYYALKALSVTMKMPQRVAAYRRDKRERESNKALRDALKALLEGRFGHAEKAAKRAAGSEENAGLAALIGAQAAHRLDQAARRDQWLAQISDNPSLRTARLMTSLELMVDGREPDTALAAVDELNASGTRHIHALRLALKANQQAQNWPEVVRLVRVLDKHKALHPALSRRLREMAYEALLSGKMLDAESIRRTWADVPAADKVQPQVACHAATTFIRCGLADEARTILEKALAAEWDERLIRVYRRTAAAEGSPELIAQIERCEEWQAKRPGDAELTLTLGTLCLKQKLWGKAQRFLEQALADADDTSIVREAHLKLAQMHEALGQEELAQSHYRQCALAGMLSGTPAELQTL</sequence>
<dbReference type="Gene3D" id="1.25.40.10">
    <property type="entry name" value="Tetratricopeptide repeat domain"/>
    <property type="match status" value="1"/>
</dbReference>
<keyword evidence="5" id="KW-0997">Cell inner membrane</keyword>
<dbReference type="OrthoDB" id="7053339at2"/>
<evidence type="ECO:0000256" key="1">
    <source>
        <dbReference type="ARBA" id="ARBA00002962"/>
    </source>
</evidence>
<dbReference type="Pfam" id="PF07219">
    <property type="entry name" value="HemY_N"/>
    <property type="match status" value="1"/>
</dbReference>
<evidence type="ECO:0000256" key="5">
    <source>
        <dbReference type="ARBA" id="ARBA00022519"/>
    </source>
</evidence>
<gene>
    <name evidence="12" type="ORF">EDC30_11461</name>
</gene>
<dbReference type="Proteomes" id="UP000295382">
    <property type="component" value="Unassembled WGS sequence"/>
</dbReference>